<keyword evidence="3" id="KW-1185">Reference proteome</keyword>
<dbReference type="KEGG" id="tact:SG35_001500"/>
<sequence length="125" mass="12837">MKSKILILTGLLALTAPVQADEIVEAVPDNTLGQAVGGWSSFLIGGAVGGPIGAIVGGIAGAWTGGNIQQAADKSENGYLVKTEDGSTQYIRSPNQAFAVGDQVKVTGIRIIADENQSRQTKNAE</sequence>
<organism evidence="2 3">
    <name type="scientific">Thalassomonas actiniarum</name>
    <dbReference type="NCBI Taxonomy" id="485447"/>
    <lineage>
        <taxon>Bacteria</taxon>
        <taxon>Pseudomonadati</taxon>
        <taxon>Pseudomonadota</taxon>
        <taxon>Gammaproteobacteria</taxon>
        <taxon>Alteromonadales</taxon>
        <taxon>Colwelliaceae</taxon>
        <taxon>Thalassomonas</taxon>
    </lineage>
</organism>
<dbReference type="AlphaFoldDB" id="A0AAE9YTU7"/>
<feature type="chain" id="PRO_5042117901" description="Glycine zipper domain-containing protein" evidence="1">
    <location>
        <begin position="21"/>
        <end position="125"/>
    </location>
</feature>
<proteinExistence type="predicted"/>
<reference evidence="2 3" key="1">
    <citation type="journal article" date="2015" name="Genome Announc.">
        <title>Draft Genome Sequences of Marine Isolates of Thalassomonas viridans and Thalassomonas actiniarum.</title>
        <authorList>
            <person name="Olonade I."/>
            <person name="van Zyl L.J."/>
            <person name="Trindade M."/>
        </authorList>
    </citation>
    <scope>NUCLEOTIDE SEQUENCE [LARGE SCALE GENOMIC DNA]</scope>
    <source>
        <strain evidence="2 3">A5K-106</strain>
    </source>
</reference>
<evidence type="ECO:0000313" key="3">
    <source>
        <dbReference type="Proteomes" id="UP000032568"/>
    </source>
</evidence>
<protein>
    <recommendedName>
        <fullName evidence="4">Glycine zipper domain-containing protein</fullName>
    </recommendedName>
</protein>
<evidence type="ECO:0000256" key="1">
    <source>
        <dbReference type="SAM" id="SignalP"/>
    </source>
</evidence>
<dbReference type="EMBL" id="CP059735">
    <property type="protein sequence ID" value="WDD99392.1"/>
    <property type="molecule type" value="Genomic_DNA"/>
</dbReference>
<feature type="signal peptide" evidence="1">
    <location>
        <begin position="1"/>
        <end position="20"/>
    </location>
</feature>
<evidence type="ECO:0000313" key="2">
    <source>
        <dbReference type="EMBL" id="WDD99392.1"/>
    </source>
</evidence>
<name>A0AAE9YTU7_9GAMM</name>
<gene>
    <name evidence="2" type="ORF">SG35_001500</name>
</gene>
<keyword evidence="1" id="KW-0732">Signal</keyword>
<accession>A0AAE9YTU7</accession>
<reference evidence="2 3" key="2">
    <citation type="journal article" date="2022" name="Mar. Drugs">
        <title>Bioassay-Guided Fractionation Leads to the Detection of Cholic Acid Generated by the Rare Thalassomonas sp.</title>
        <authorList>
            <person name="Pheiffer F."/>
            <person name="Schneider Y.K."/>
            <person name="Hansen E.H."/>
            <person name="Andersen J.H."/>
            <person name="Isaksson J."/>
            <person name="Busche T."/>
            <person name="R C."/>
            <person name="Kalinowski J."/>
            <person name="Zyl L.V."/>
            <person name="Trindade M."/>
        </authorList>
    </citation>
    <scope>NUCLEOTIDE SEQUENCE [LARGE SCALE GENOMIC DNA]</scope>
    <source>
        <strain evidence="2 3">A5K-106</strain>
    </source>
</reference>
<dbReference type="RefSeq" id="WP_044834023.1">
    <property type="nucleotide sequence ID" value="NZ_CP059735.1"/>
</dbReference>
<dbReference type="Proteomes" id="UP000032568">
    <property type="component" value="Chromosome"/>
</dbReference>
<evidence type="ECO:0008006" key="4">
    <source>
        <dbReference type="Google" id="ProtNLM"/>
    </source>
</evidence>